<keyword evidence="2" id="KW-1185">Reference proteome</keyword>
<dbReference type="STRING" id="595528.A0A0D2W0C3"/>
<dbReference type="Pfam" id="PF00378">
    <property type="entry name" value="ECH_1"/>
    <property type="match status" value="1"/>
</dbReference>
<dbReference type="SUPFAM" id="SSF52096">
    <property type="entry name" value="ClpP/crotonase"/>
    <property type="match status" value="1"/>
</dbReference>
<dbReference type="AlphaFoldDB" id="A0A0D2W0C3"/>
<evidence type="ECO:0000313" key="1">
    <source>
        <dbReference type="EMBL" id="KJE97622.1"/>
    </source>
</evidence>
<dbReference type="eggNOG" id="KOG1683">
    <property type="taxonomic scope" value="Eukaryota"/>
</dbReference>
<proteinExistence type="predicted"/>
<dbReference type="Proteomes" id="UP000008743">
    <property type="component" value="Unassembled WGS sequence"/>
</dbReference>
<reference evidence="2" key="1">
    <citation type="submission" date="2011-02" db="EMBL/GenBank/DDBJ databases">
        <title>The Genome Sequence of Capsaspora owczarzaki ATCC 30864.</title>
        <authorList>
            <person name="Russ C."/>
            <person name="Cuomo C."/>
            <person name="Burger G."/>
            <person name="Gray M.W."/>
            <person name="Holland P.W.H."/>
            <person name="King N."/>
            <person name="Lang F.B.F."/>
            <person name="Roger A.J."/>
            <person name="Ruiz-Trillo I."/>
            <person name="Young S.K."/>
            <person name="Zeng Q."/>
            <person name="Gargeya S."/>
            <person name="Alvarado L."/>
            <person name="Berlin A."/>
            <person name="Chapman S.B."/>
            <person name="Chen Z."/>
            <person name="Freedman E."/>
            <person name="Gellesch M."/>
            <person name="Goldberg J."/>
            <person name="Griggs A."/>
            <person name="Gujja S."/>
            <person name="Heilman E."/>
            <person name="Heiman D."/>
            <person name="Howarth C."/>
            <person name="Mehta T."/>
            <person name="Neiman D."/>
            <person name="Pearson M."/>
            <person name="Roberts A."/>
            <person name="Saif S."/>
            <person name="Shea T."/>
            <person name="Shenoy N."/>
            <person name="Sisk P."/>
            <person name="Stolte C."/>
            <person name="Sykes S."/>
            <person name="White J."/>
            <person name="Yandava C."/>
            <person name="Haas B."/>
            <person name="Nusbaum C."/>
            <person name="Birren B."/>
        </authorList>
    </citation>
    <scope>NUCLEOTIDE SEQUENCE</scope>
    <source>
        <strain evidence="2">ATCC 30864</strain>
    </source>
</reference>
<dbReference type="InterPro" id="IPR001753">
    <property type="entry name" value="Enoyl-CoA_hydra/iso"/>
</dbReference>
<sequence>MQHLAIQRGLRALSTSASAASTTTTASAPASGAAAATKPLVLVDYYALNDASSYAVVQLNRHPANALSLEVLEELKRTYADLNRRVASKPASPSSDKSATATTGSAAAAAADTNAPTGPVRAVVLTSAVPSFFSAGIDLGEFTKGKDHWLHYWKTLRETFLDIYTAPMPTVAAINGHAPGAGAVFSLACHHRIMLRGKYGFGLNEVAVGMPVPEWLCTVMANTTSVRTAERMLPFGSMVNADTGLASGLVDSAVDSPEQLREAALKQVLAFNSVSFFAQSFTYKNIRSSFAAHMRATEDEDMKSSWSFIGTPAFQDQLARLRASLAAKKPRKDA</sequence>
<dbReference type="OMA" id="ALCKCAE"/>
<dbReference type="PANTHER" id="PTHR11941:SF45">
    <property type="entry name" value="ENOYL-COA DELTA ISOMERASE 1, MITOCHONDRIAL"/>
    <property type="match status" value="1"/>
</dbReference>
<dbReference type="CDD" id="cd06558">
    <property type="entry name" value="crotonase-like"/>
    <property type="match status" value="1"/>
</dbReference>
<protein>
    <submittedName>
        <fullName evidence="1">Uncharacterized protein</fullName>
    </submittedName>
</protein>
<dbReference type="EMBL" id="KE346374">
    <property type="protein sequence ID" value="KJE97622.1"/>
    <property type="molecule type" value="Genomic_DNA"/>
</dbReference>
<organism evidence="1 2">
    <name type="scientific">Capsaspora owczarzaki (strain ATCC 30864)</name>
    <dbReference type="NCBI Taxonomy" id="595528"/>
    <lineage>
        <taxon>Eukaryota</taxon>
        <taxon>Filasterea</taxon>
        <taxon>Capsaspora</taxon>
    </lineage>
</organism>
<dbReference type="GO" id="GO:0005739">
    <property type="term" value="C:mitochondrion"/>
    <property type="evidence" value="ECO:0007669"/>
    <property type="project" value="TreeGrafter"/>
</dbReference>
<dbReference type="GO" id="GO:0006635">
    <property type="term" value="P:fatty acid beta-oxidation"/>
    <property type="evidence" value="ECO:0007669"/>
    <property type="project" value="TreeGrafter"/>
</dbReference>
<dbReference type="OrthoDB" id="410701at2759"/>
<dbReference type="RefSeq" id="XP_004343308.1">
    <property type="nucleotide sequence ID" value="XM_004343258.2"/>
</dbReference>
<evidence type="ECO:0000313" key="2">
    <source>
        <dbReference type="Proteomes" id="UP000008743"/>
    </source>
</evidence>
<accession>A0A0D2W0C3</accession>
<dbReference type="InterPro" id="IPR029045">
    <property type="entry name" value="ClpP/crotonase-like_dom_sf"/>
</dbReference>
<gene>
    <name evidence="1" type="ORF">CAOG_007449</name>
</gene>
<dbReference type="PhylomeDB" id="A0A0D2W0C3"/>
<name>A0A0D2W0C3_CAPO3</name>
<dbReference type="InParanoid" id="A0A0D2W0C3"/>
<dbReference type="PANTHER" id="PTHR11941">
    <property type="entry name" value="ENOYL-COA HYDRATASE-RELATED"/>
    <property type="match status" value="1"/>
</dbReference>
<dbReference type="Gene3D" id="3.90.226.10">
    <property type="entry name" value="2-enoyl-CoA Hydratase, Chain A, domain 1"/>
    <property type="match status" value="1"/>
</dbReference>